<sequence length="586" mass="61656">MQITNQIHFRNVKGDIFGGVTAAVIALPMALAFGVASGAGPAAGLWGAVLIGFFAALFGGTPTLISEPTGPMTVVMTAVITKLTADNPENGLAMAFTVVMIAGVFQIILGALKLGKYITLMPYTVISGFMSGIGLILIILQFGPLLGTANPKGGVIAALQNAPTVLSNLSPNIGEVILGLLAVAVLFLMPSKLKKVVPPQLVALIGCTLISVFFFGNAEIKTIPEFSAGLPSLVMPTFTVDQVQIMIVDGLVLGMLGCIDALLTAVIADSLTQTQHNSDKELIGQGIGNLVSGLCGGLPGAGATMGTVVNIQAGGRTAVSGLSRAFILLVVVLWAAPLTQNIPLAVLAGIAFKVGIDIIDWKFLQRAHKLSWKAAAIMYGVMLLTVFYDLITAVGLGVFVANILTIQKLANIQADRVKAIDTHEDDRLANQEARHLMKEANGRILLLDLGGPMSFGASKAITQRQNILDNYEMLVIDLTHVPLLGVTATLALEKTIDDAYAKGLEVYIVGGEGKLKERLQKFDILDRVPHKNRVQTRVAALQLAVASINGDTMEQIQKGMGINGSHFPEDDNNPSNGVTSGDRLSN</sequence>
<proteinExistence type="predicted"/>
<reference evidence="8 9" key="1">
    <citation type="journal article" date="2011" name="Front. Microbiol.">
        <title>Two Strains of Crocosphaera watsonii with Highly Conserved Genomes are Distinguished by Strain-Specific Features.</title>
        <authorList>
            <person name="Bench S.R."/>
            <person name="Ilikchyan I.N."/>
            <person name="Tripp H.J."/>
            <person name="Zehr J.P."/>
        </authorList>
    </citation>
    <scope>NUCLEOTIDE SEQUENCE [LARGE SCALE GENOMIC DNA]</scope>
    <source>
        <strain evidence="8 9">WH 0003</strain>
    </source>
</reference>
<feature type="region of interest" description="Disordered" evidence="5">
    <location>
        <begin position="559"/>
        <end position="586"/>
    </location>
</feature>
<evidence type="ECO:0000256" key="1">
    <source>
        <dbReference type="ARBA" id="ARBA00004141"/>
    </source>
</evidence>
<evidence type="ECO:0000256" key="6">
    <source>
        <dbReference type="SAM" id="Phobius"/>
    </source>
</evidence>
<dbReference type="Proteomes" id="UP000003477">
    <property type="component" value="Unassembled WGS sequence"/>
</dbReference>
<feature type="domain" description="STAS" evidence="7">
    <location>
        <begin position="434"/>
        <end position="548"/>
    </location>
</feature>
<feature type="transmembrane region" description="Helical" evidence="6">
    <location>
        <begin position="243"/>
        <end position="268"/>
    </location>
</feature>
<name>G5J705_CROWT</name>
<dbReference type="Gene3D" id="3.30.750.24">
    <property type="entry name" value="STAS domain"/>
    <property type="match status" value="1"/>
</dbReference>
<keyword evidence="2 6" id="KW-0812">Transmembrane</keyword>
<feature type="transmembrane region" description="Helical" evidence="6">
    <location>
        <begin position="16"/>
        <end position="36"/>
    </location>
</feature>
<dbReference type="PROSITE" id="PS50801">
    <property type="entry name" value="STAS"/>
    <property type="match status" value="1"/>
</dbReference>
<dbReference type="PATRIC" id="fig|423471.3.peg.3050"/>
<accession>G5J705</accession>
<dbReference type="InterPro" id="IPR001902">
    <property type="entry name" value="SLC26A/SulP_fam"/>
</dbReference>
<dbReference type="Pfam" id="PF01740">
    <property type="entry name" value="STAS"/>
    <property type="match status" value="1"/>
</dbReference>
<keyword evidence="3 6" id="KW-1133">Transmembrane helix</keyword>
<gene>
    <name evidence="8" type="ORF">CWATWH0003_3246</name>
</gene>
<dbReference type="RefSeq" id="WP_007311332.1">
    <property type="nucleotide sequence ID" value="NZ_AESD01000487.1"/>
</dbReference>
<evidence type="ECO:0000259" key="7">
    <source>
        <dbReference type="PROSITE" id="PS50801"/>
    </source>
</evidence>
<comment type="subcellular location">
    <subcellularLocation>
        <location evidence="1">Membrane</location>
        <topology evidence="1">Multi-pass membrane protein</topology>
    </subcellularLocation>
</comment>
<feature type="transmembrane region" description="Helical" evidence="6">
    <location>
        <begin position="124"/>
        <end position="143"/>
    </location>
</feature>
<keyword evidence="4 6" id="KW-0472">Membrane</keyword>
<evidence type="ECO:0000256" key="5">
    <source>
        <dbReference type="SAM" id="MobiDB-lite"/>
    </source>
</evidence>
<dbReference type="AlphaFoldDB" id="G5J705"/>
<feature type="transmembrane region" description="Helical" evidence="6">
    <location>
        <begin position="201"/>
        <end position="223"/>
    </location>
</feature>
<protein>
    <submittedName>
        <fullName evidence="8">Sulfate permease</fullName>
    </submittedName>
</protein>
<dbReference type="InterPro" id="IPR011547">
    <property type="entry name" value="SLC26A/SulP_dom"/>
</dbReference>
<dbReference type="SUPFAM" id="SSF52091">
    <property type="entry name" value="SpoIIaa-like"/>
    <property type="match status" value="1"/>
</dbReference>
<feature type="transmembrane region" description="Helical" evidence="6">
    <location>
        <begin position="376"/>
        <end position="404"/>
    </location>
</feature>
<dbReference type="InterPro" id="IPR036513">
    <property type="entry name" value="STAS_dom_sf"/>
</dbReference>
<dbReference type="GO" id="GO:0055085">
    <property type="term" value="P:transmembrane transport"/>
    <property type="evidence" value="ECO:0007669"/>
    <property type="project" value="InterPro"/>
</dbReference>
<feature type="transmembrane region" description="Helical" evidence="6">
    <location>
        <begin position="43"/>
        <end position="65"/>
    </location>
</feature>
<dbReference type="GO" id="GO:0016020">
    <property type="term" value="C:membrane"/>
    <property type="evidence" value="ECO:0007669"/>
    <property type="project" value="UniProtKB-SubCell"/>
</dbReference>
<dbReference type="Pfam" id="PF00916">
    <property type="entry name" value="Sulfate_transp"/>
    <property type="match status" value="1"/>
</dbReference>
<comment type="caution">
    <text evidence="8">The sequence shown here is derived from an EMBL/GenBank/DDBJ whole genome shotgun (WGS) entry which is preliminary data.</text>
</comment>
<evidence type="ECO:0000256" key="3">
    <source>
        <dbReference type="ARBA" id="ARBA00022989"/>
    </source>
</evidence>
<feature type="transmembrane region" description="Helical" evidence="6">
    <location>
        <begin position="318"/>
        <end position="336"/>
    </location>
</feature>
<organism evidence="8 9">
    <name type="scientific">Crocosphaera watsonii WH 0003</name>
    <dbReference type="NCBI Taxonomy" id="423471"/>
    <lineage>
        <taxon>Bacteria</taxon>
        <taxon>Bacillati</taxon>
        <taxon>Cyanobacteriota</taxon>
        <taxon>Cyanophyceae</taxon>
        <taxon>Oscillatoriophycideae</taxon>
        <taxon>Chroococcales</taxon>
        <taxon>Aphanothecaceae</taxon>
        <taxon>Crocosphaera</taxon>
    </lineage>
</organism>
<evidence type="ECO:0000313" key="8">
    <source>
        <dbReference type="EMBL" id="EHJ12039.1"/>
    </source>
</evidence>
<evidence type="ECO:0000256" key="2">
    <source>
        <dbReference type="ARBA" id="ARBA00022692"/>
    </source>
</evidence>
<dbReference type="GeneID" id="88766818"/>
<dbReference type="CDD" id="cd07042">
    <property type="entry name" value="STAS_SulP_like_sulfate_transporter"/>
    <property type="match status" value="1"/>
</dbReference>
<dbReference type="EMBL" id="AESD01000487">
    <property type="protein sequence ID" value="EHJ12039.1"/>
    <property type="molecule type" value="Genomic_DNA"/>
</dbReference>
<feature type="compositionally biased region" description="Polar residues" evidence="5">
    <location>
        <begin position="573"/>
        <end position="586"/>
    </location>
</feature>
<evidence type="ECO:0000256" key="4">
    <source>
        <dbReference type="ARBA" id="ARBA00023136"/>
    </source>
</evidence>
<dbReference type="InterPro" id="IPR002645">
    <property type="entry name" value="STAS_dom"/>
</dbReference>
<feature type="transmembrane region" description="Helical" evidence="6">
    <location>
        <begin position="169"/>
        <end position="189"/>
    </location>
</feature>
<feature type="transmembrane region" description="Helical" evidence="6">
    <location>
        <begin position="92"/>
        <end position="112"/>
    </location>
</feature>
<evidence type="ECO:0000313" key="9">
    <source>
        <dbReference type="Proteomes" id="UP000003477"/>
    </source>
</evidence>
<dbReference type="PANTHER" id="PTHR11814">
    <property type="entry name" value="SULFATE TRANSPORTER"/>
    <property type="match status" value="1"/>
</dbReference>